<keyword evidence="6 7" id="KW-0057">Aromatic amino acid biosynthesis</keyword>
<name>A0A4R9M4J2_9LEPT</name>
<feature type="binding site" evidence="7">
    <location>
        <begin position="10"/>
        <end position="15"/>
    </location>
    <ligand>
        <name>ATP</name>
        <dbReference type="ChEBI" id="CHEBI:30616"/>
    </ligand>
</feature>
<keyword evidence="5 7" id="KW-0067">ATP-binding</keyword>
<keyword evidence="3 7" id="KW-0547">Nucleotide-binding</keyword>
<dbReference type="EMBL" id="RQHW01000028">
    <property type="protein sequence ID" value="TGN19668.1"/>
    <property type="molecule type" value="Genomic_DNA"/>
</dbReference>
<dbReference type="GO" id="GO:0005524">
    <property type="term" value="F:ATP binding"/>
    <property type="evidence" value="ECO:0007669"/>
    <property type="project" value="UniProtKB-UniRule"/>
</dbReference>
<evidence type="ECO:0000256" key="5">
    <source>
        <dbReference type="ARBA" id="ARBA00022840"/>
    </source>
</evidence>
<comment type="subunit">
    <text evidence="7">Monomer.</text>
</comment>
<evidence type="ECO:0000256" key="1">
    <source>
        <dbReference type="ARBA" id="ARBA00022605"/>
    </source>
</evidence>
<keyword evidence="1 7" id="KW-0028">Amino-acid biosynthesis</keyword>
<dbReference type="Pfam" id="PF01202">
    <property type="entry name" value="SKI"/>
    <property type="match status" value="1"/>
</dbReference>
<dbReference type="EC" id="2.7.1.71" evidence="7"/>
<comment type="function">
    <text evidence="7">Catalyzes the specific phosphorylation of the 3-hydroxyl group of shikimic acid using ATP as a cosubstrate.</text>
</comment>
<dbReference type="InterPro" id="IPR031322">
    <property type="entry name" value="Shikimate/glucono_kinase"/>
</dbReference>
<dbReference type="Proteomes" id="UP000298058">
    <property type="component" value="Unassembled WGS sequence"/>
</dbReference>
<evidence type="ECO:0000256" key="4">
    <source>
        <dbReference type="ARBA" id="ARBA00022777"/>
    </source>
</evidence>
<dbReference type="OrthoDB" id="9800332at2"/>
<dbReference type="GO" id="GO:0009423">
    <property type="term" value="P:chorismate biosynthetic process"/>
    <property type="evidence" value="ECO:0007669"/>
    <property type="project" value="UniProtKB-UniRule"/>
</dbReference>
<evidence type="ECO:0000256" key="7">
    <source>
        <dbReference type="HAMAP-Rule" id="MF_00109"/>
    </source>
</evidence>
<dbReference type="HAMAP" id="MF_00109">
    <property type="entry name" value="Shikimate_kinase"/>
    <property type="match status" value="1"/>
</dbReference>
<dbReference type="UniPathway" id="UPA00053">
    <property type="reaction ID" value="UER00088"/>
</dbReference>
<reference evidence="8" key="1">
    <citation type="journal article" date="2019" name="PLoS Negl. Trop. Dis.">
        <title>Revisiting the worldwide diversity of Leptospira species in the environment.</title>
        <authorList>
            <person name="Vincent A.T."/>
            <person name="Schiettekatte O."/>
            <person name="Bourhy P."/>
            <person name="Veyrier F.J."/>
            <person name="Picardeau M."/>
        </authorList>
    </citation>
    <scope>NUCLEOTIDE SEQUENCE [LARGE SCALE GENOMIC DNA]</scope>
    <source>
        <strain evidence="8">201300427</strain>
    </source>
</reference>
<evidence type="ECO:0000313" key="9">
    <source>
        <dbReference type="Proteomes" id="UP000298058"/>
    </source>
</evidence>
<dbReference type="CDD" id="cd00464">
    <property type="entry name" value="SK"/>
    <property type="match status" value="1"/>
</dbReference>
<protein>
    <recommendedName>
        <fullName evidence="7">Shikimate kinase</fullName>
        <shortName evidence="7">SK</shortName>
        <ecNumber evidence="7">2.7.1.71</ecNumber>
    </recommendedName>
</protein>
<feature type="binding site" evidence="7">
    <location>
        <position position="79"/>
    </location>
    <ligand>
        <name>substrate</name>
    </ligand>
</feature>
<evidence type="ECO:0000313" key="8">
    <source>
        <dbReference type="EMBL" id="TGN19668.1"/>
    </source>
</evidence>
<keyword evidence="7" id="KW-0963">Cytoplasm</keyword>
<comment type="caution">
    <text evidence="7">Lacks conserved residue(s) required for the propagation of feature annotation.</text>
</comment>
<dbReference type="GO" id="GO:0004765">
    <property type="term" value="F:shikimate kinase activity"/>
    <property type="evidence" value="ECO:0007669"/>
    <property type="project" value="UniProtKB-UniRule"/>
</dbReference>
<feature type="binding site" evidence="7">
    <location>
        <position position="14"/>
    </location>
    <ligand>
        <name>Mg(2+)</name>
        <dbReference type="ChEBI" id="CHEBI:18420"/>
    </ligand>
</feature>
<organism evidence="8 9">
    <name type="scientific">Leptospira idonii</name>
    <dbReference type="NCBI Taxonomy" id="1193500"/>
    <lineage>
        <taxon>Bacteria</taxon>
        <taxon>Pseudomonadati</taxon>
        <taxon>Spirochaetota</taxon>
        <taxon>Spirochaetia</taxon>
        <taxon>Leptospirales</taxon>
        <taxon>Leptospiraceae</taxon>
        <taxon>Leptospira</taxon>
    </lineage>
</organism>
<keyword evidence="9" id="KW-1185">Reference proteome</keyword>
<dbReference type="GO" id="GO:0008652">
    <property type="term" value="P:amino acid biosynthetic process"/>
    <property type="evidence" value="ECO:0007669"/>
    <property type="project" value="UniProtKB-KW"/>
</dbReference>
<comment type="cofactor">
    <cofactor evidence="7">
        <name>Mg(2+)</name>
        <dbReference type="ChEBI" id="CHEBI:18420"/>
    </cofactor>
    <text evidence="7">Binds 1 Mg(2+) ion per subunit.</text>
</comment>
<dbReference type="GO" id="GO:0005829">
    <property type="term" value="C:cytosol"/>
    <property type="evidence" value="ECO:0007669"/>
    <property type="project" value="TreeGrafter"/>
</dbReference>
<dbReference type="PRINTS" id="PR01100">
    <property type="entry name" value="SHIKIMTKNASE"/>
</dbReference>
<evidence type="ECO:0000256" key="3">
    <source>
        <dbReference type="ARBA" id="ARBA00022741"/>
    </source>
</evidence>
<proteinExistence type="inferred from homology"/>
<dbReference type="Gene3D" id="3.40.50.300">
    <property type="entry name" value="P-loop containing nucleotide triphosphate hydrolases"/>
    <property type="match status" value="1"/>
</dbReference>
<feature type="binding site" evidence="7">
    <location>
        <position position="143"/>
    </location>
    <ligand>
        <name>substrate</name>
    </ligand>
</feature>
<dbReference type="GO" id="GO:0009073">
    <property type="term" value="P:aromatic amino acid family biosynthetic process"/>
    <property type="evidence" value="ECO:0007669"/>
    <property type="project" value="UniProtKB-KW"/>
</dbReference>
<comment type="caution">
    <text evidence="8">The sequence shown here is derived from an EMBL/GenBank/DDBJ whole genome shotgun (WGS) entry which is preliminary data.</text>
</comment>
<comment type="pathway">
    <text evidence="7">Metabolic intermediate biosynthesis; chorismate biosynthesis; chorismate from D-erythrose 4-phosphate and phosphoenolpyruvate: step 5/7.</text>
</comment>
<accession>A0A4R9M4J2</accession>
<feature type="binding site" evidence="7">
    <location>
        <position position="127"/>
    </location>
    <ligand>
        <name>ATP</name>
        <dbReference type="ChEBI" id="CHEBI:30616"/>
    </ligand>
</feature>
<dbReference type="AlphaFoldDB" id="A0A4R9M4J2"/>
<comment type="similarity">
    <text evidence="7">Belongs to the shikimate kinase family.</text>
</comment>
<dbReference type="PANTHER" id="PTHR21087">
    <property type="entry name" value="SHIKIMATE KINASE"/>
    <property type="match status" value="1"/>
</dbReference>
<sequence>MNIILVGPRGAGKSKVSRTLSKQIQFPVVSTDSVIVYENGGIPIPKFVEQKGWKAFRDLEYSILSKLQNADGIILDCGGGILFDLDENGNEIPSERKLSILRKLGRIILLEKDFNELVEKVEGDKTRPDLAKNKAYAEILKKRLPVYYESSHYKINMSKLSKEDAADKIKDLLGFPD</sequence>
<dbReference type="PANTHER" id="PTHR21087:SF16">
    <property type="entry name" value="SHIKIMATE KINASE 1, CHLOROPLASTIC"/>
    <property type="match status" value="1"/>
</dbReference>
<evidence type="ECO:0000256" key="6">
    <source>
        <dbReference type="ARBA" id="ARBA00023141"/>
    </source>
</evidence>
<keyword evidence="2 7" id="KW-0808">Transferase</keyword>
<keyword evidence="7" id="KW-0479">Metal-binding</keyword>
<dbReference type="RefSeq" id="WP_135759984.1">
    <property type="nucleotide sequence ID" value="NZ_RQHW01000028.1"/>
</dbReference>
<comment type="subcellular location">
    <subcellularLocation>
        <location evidence="7">Cytoplasm</location>
    </subcellularLocation>
</comment>
<feature type="binding site" evidence="7">
    <location>
        <position position="32"/>
    </location>
    <ligand>
        <name>substrate</name>
    </ligand>
</feature>
<dbReference type="GO" id="GO:0000287">
    <property type="term" value="F:magnesium ion binding"/>
    <property type="evidence" value="ECO:0007669"/>
    <property type="project" value="UniProtKB-UniRule"/>
</dbReference>
<feature type="binding site" evidence="7">
    <location>
        <position position="57"/>
    </location>
    <ligand>
        <name>substrate</name>
    </ligand>
</feature>
<dbReference type="InterPro" id="IPR027417">
    <property type="entry name" value="P-loop_NTPase"/>
</dbReference>
<gene>
    <name evidence="7" type="primary">aroK</name>
    <name evidence="8" type="ORF">EHS15_07775</name>
</gene>
<dbReference type="SUPFAM" id="SSF52540">
    <property type="entry name" value="P-loop containing nucleoside triphosphate hydrolases"/>
    <property type="match status" value="1"/>
</dbReference>
<keyword evidence="7" id="KW-0460">Magnesium</keyword>
<keyword evidence="4 7" id="KW-0418">Kinase</keyword>
<comment type="catalytic activity">
    <reaction evidence="7">
        <text>shikimate + ATP = 3-phosphoshikimate + ADP + H(+)</text>
        <dbReference type="Rhea" id="RHEA:13121"/>
        <dbReference type="ChEBI" id="CHEBI:15378"/>
        <dbReference type="ChEBI" id="CHEBI:30616"/>
        <dbReference type="ChEBI" id="CHEBI:36208"/>
        <dbReference type="ChEBI" id="CHEBI:145989"/>
        <dbReference type="ChEBI" id="CHEBI:456216"/>
        <dbReference type="EC" id="2.7.1.71"/>
    </reaction>
</comment>
<dbReference type="InterPro" id="IPR000623">
    <property type="entry name" value="Shikimate_kinase/TSH1"/>
</dbReference>
<evidence type="ECO:0000256" key="2">
    <source>
        <dbReference type="ARBA" id="ARBA00022679"/>
    </source>
</evidence>